<name>A0A3S2W1V8_9BACI</name>
<feature type="chain" id="PRO_5018750538" evidence="2">
    <location>
        <begin position="25"/>
        <end position="319"/>
    </location>
</feature>
<accession>A0A3S2W1V8</accession>
<gene>
    <name evidence="4" type="ORF">EM808_21980</name>
</gene>
<dbReference type="Pfam" id="PF01497">
    <property type="entry name" value="Peripla_BP_2"/>
    <property type="match status" value="1"/>
</dbReference>
<evidence type="ECO:0000259" key="3">
    <source>
        <dbReference type="PROSITE" id="PS50983"/>
    </source>
</evidence>
<protein>
    <submittedName>
        <fullName evidence="4">ABC transporter substrate-binding protein</fullName>
    </submittedName>
</protein>
<feature type="domain" description="Fe/B12 periplasmic-binding" evidence="3">
    <location>
        <begin position="62"/>
        <end position="317"/>
    </location>
</feature>
<reference evidence="4 5" key="1">
    <citation type="submission" date="2019-01" db="EMBL/GenBank/DDBJ databases">
        <title>Bacillus sp. M5HDSG1-1, whole genome shotgun sequence.</title>
        <authorList>
            <person name="Tuo L."/>
        </authorList>
    </citation>
    <scope>NUCLEOTIDE SEQUENCE [LARGE SCALE GENOMIC DNA]</scope>
    <source>
        <strain evidence="4 5">M5HDSG1-1</strain>
    </source>
</reference>
<dbReference type="PANTHER" id="PTHR30535:SF34">
    <property type="entry name" value="MOLYBDATE-BINDING PROTEIN MOLA"/>
    <property type="match status" value="1"/>
</dbReference>
<dbReference type="InterPro" id="IPR002491">
    <property type="entry name" value="ABC_transptr_periplasmic_BD"/>
</dbReference>
<comment type="caution">
    <text evidence="4">The sequence shown here is derived from an EMBL/GenBank/DDBJ whole genome shotgun (WGS) entry which is preliminary data.</text>
</comment>
<dbReference type="InterPro" id="IPR050902">
    <property type="entry name" value="ABC_Transporter_SBP"/>
</dbReference>
<evidence type="ECO:0000313" key="4">
    <source>
        <dbReference type="EMBL" id="RVT58592.1"/>
    </source>
</evidence>
<keyword evidence="2" id="KW-0732">Signal</keyword>
<dbReference type="RefSeq" id="WP_127740820.1">
    <property type="nucleotide sequence ID" value="NZ_CAJCKN010000026.1"/>
</dbReference>
<dbReference type="PROSITE" id="PS50983">
    <property type="entry name" value="FE_B12_PBP"/>
    <property type="match status" value="1"/>
</dbReference>
<dbReference type="PANTHER" id="PTHR30535">
    <property type="entry name" value="VITAMIN B12-BINDING PROTEIN"/>
    <property type="match status" value="1"/>
</dbReference>
<dbReference type="Proteomes" id="UP000288024">
    <property type="component" value="Unassembled WGS sequence"/>
</dbReference>
<feature type="signal peptide" evidence="2">
    <location>
        <begin position="1"/>
        <end position="24"/>
    </location>
</feature>
<proteinExistence type="inferred from homology"/>
<dbReference type="SUPFAM" id="SSF53807">
    <property type="entry name" value="Helical backbone' metal receptor"/>
    <property type="match status" value="1"/>
</dbReference>
<dbReference type="CDD" id="cd01143">
    <property type="entry name" value="YvrC"/>
    <property type="match status" value="1"/>
</dbReference>
<dbReference type="FunFam" id="3.40.50.1980:FF:000035">
    <property type="entry name" value="Iron ABC transporter substrate-binding protein"/>
    <property type="match status" value="1"/>
</dbReference>
<dbReference type="GeneID" id="87619500"/>
<dbReference type="EMBL" id="RZTZ01000012">
    <property type="protein sequence ID" value="RVT58592.1"/>
    <property type="molecule type" value="Genomic_DNA"/>
</dbReference>
<evidence type="ECO:0000256" key="2">
    <source>
        <dbReference type="SAM" id="SignalP"/>
    </source>
</evidence>
<evidence type="ECO:0000313" key="5">
    <source>
        <dbReference type="Proteomes" id="UP000288024"/>
    </source>
</evidence>
<organism evidence="4 5">
    <name type="scientific">Niallia taxi</name>
    <dbReference type="NCBI Taxonomy" id="2499688"/>
    <lineage>
        <taxon>Bacteria</taxon>
        <taxon>Bacillati</taxon>
        <taxon>Bacillota</taxon>
        <taxon>Bacilli</taxon>
        <taxon>Bacillales</taxon>
        <taxon>Bacillaceae</taxon>
        <taxon>Niallia</taxon>
    </lineage>
</organism>
<sequence>MKKYYSLFCGALLACLVLAGCGQASDNENNGQKKSEQTEAAFPVTIKDAINQEVVIDDKPEKIVSLIPSNTEVAFALGVGDEVVGVSESDDYPSETTDIDKVAGMELNVEKTISLDPDLVLAHESVADTWADGLQQLRDAGIDVLVVNDATDFDGVYESIEMIGEAVGEEAKAEEVVEGMKDDIASIKDKAASIPAKDKKDVYVEVSPAPDAFTTGKDTFMQEMIDTINATNVIKETGWVQVDQEAVIEADPDVVITTYGSISPDPVGQVTKRDGWENVTAVKDKQIVEVDEDLVSRSGPRLAQGIQEFAKAVYPDVFK</sequence>
<comment type="similarity">
    <text evidence="1">Belongs to the bacterial solute-binding protein 8 family.</text>
</comment>
<dbReference type="PROSITE" id="PS51257">
    <property type="entry name" value="PROKAR_LIPOPROTEIN"/>
    <property type="match status" value="1"/>
</dbReference>
<keyword evidence="5" id="KW-1185">Reference proteome</keyword>
<dbReference type="GO" id="GO:0071281">
    <property type="term" value="P:cellular response to iron ion"/>
    <property type="evidence" value="ECO:0007669"/>
    <property type="project" value="TreeGrafter"/>
</dbReference>
<evidence type="ECO:0000256" key="1">
    <source>
        <dbReference type="ARBA" id="ARBA00008814"/>
    </source>
</evidence>
<dbReference type="Gene3D" id="3.40.50.1980">
    <property type="entry name" value="Nitrogenase molybdenum iron protein domain"/>
    <property type="match status" value="2"/>
</dbReference>
<dbReference type="AlphaFoldDB" id="A0A3S2W1V8"/>